<proteinExistence type="predicted"/>
<dbReference type="EMBL" id="PP511522">
    <property type="protein sequence ID" value="XCD05153.1"/>
    <property type="molecule type" value="Genomic_DNA"/>
</dbReference>
<protein>
    <submittedName>
        <fullName evidence="1">Minor capsid protein</fullName>
    </submittedName>
</protein>
<evidence type="ECO:0000313" key="1">
    <source>
        <dbReference type="EMBL" id="XCD05153.1"/>
    </source>
</evidence>
<accession>A0AAU8AZV9</accession>
<organism evidence="1">
    <name type="scientific">Dulem virus 35</name>
    <dbReference type="NCBI Taxonomy" id="3145753"/>
    <lineage>
        <taxon>Viruses</taxon>
        <taxon>Duplodnaviria</taxon>
        <taxon>Heunggongvirae</taxon>
        <taxon>Uroviricota</taxon>
        <taxon>Caudoviricetes</taxon>
    </lineage>
</organism>
<sequence length="157" mass="17357">MAKKIHHFKGFSLVDGDVKINVKMDRFSEQFNRAQFQLDGMIMTSMVPYMPHNTGTFVNLTRAQSAALQGTGEVVAAAAPMGRFLYMGKNMVDEKTGSPWARRGAKKVLVSQYSGHTGAKEDLTYSNPKAVPRWFDKAKEVDGKKWIKRTKAVAGGG</sequence>
<reference evidence="1" key="1">
    <citation type="submission" date="2024-03" db="EMBL/GenBank/DDBJ databases">
        <title>Diverse circular DNA viruses in blood, oral, and fecal samples of captive lemurs.</title>
        <authorList>
            <person name="Paietta E.N."/>
            <person name="Kraberger S."/>
            <person name="Lund M.C."/>
            <person name="Custer J.M."/>
            <person name="Vargas K.M."/>
            <person name="Ehmke E.E."/>
            <person name="Yoder A.D."/>
            <person name="Varsani A."/>
        </authorList>
    </citation>
    <scope>NUCLEOTIDE SEQUENCE</scope>
    <source>
        <strain evidence="1">Duke_24FS_4</strain>
    </source>
</reference>
<name>A0AAU8AZV9_9CAUD</name>